<reference evidence="3" key="1">
    <citation type="submission" date="2021-05" db="EMBL/GenBank/DDBJ databases">
        <authorList>
            <person name="Alioto T."/>
            <person name="Alioto T."/>
            <person name="Gomez Garrido J."/>
        </authorList>
    </citation>
    <scope>NUCLEOTIDE SEQUENCE</scope>
</reference>
<feature type="compositionally biased region" description="Low complexity" evidence="1">
    <location>
        <begin position="198"/>
        <end position="221"/>
    </location>
</feature>
<feature type="signal peptide" evidence="2">
    <location>
        <begin position="1"/>
        <end position="24"/>
    </location>
</feature>
<evidence type="ECO:0000313" key="3">
    <source>
        <dbReference type="EMBL" id="CAG6635794.1"/>
    </source>
</evidence>
<proteinExistence type="predicted"/>
<name>A0A8D8VW27_9HEMI</name>
<sequence>MSFRTDTMIYSFICLALVTSSVFTQDSNPAYPDDTGLSPNFKPSVKLDPRLRKALLRVLTKLDQEDNKPNEVSIRDINDQVGTPQETNQRSDVPNGPIAQHYHQSADGTSTHTPVYIQQDYSKLNQQPASSAPTATPTVSSQEYERLYQQFQNLQKAEVNTAEVRNPTQTPPNTNENTNTTGNIVAFTPQELETYYKQQAEQAAASASNQQQQQQQNPEEQ</sequence>
<feature type="compositionally biased region" description="Polar residues" evidence="1">
    <location>
        <begin position="80"/>
        <end position="92"/>
    </location>
</feature>
<keyword evidence="2" id="KW-0732">Signal</keyword>
<feature type="compositionally biased region" description="Low complexity" evidence="1">
    <location>
        <begin position="166"/>
        <end position="183"/>
    </location>
</feature>
<accession>A0A8D8VW27</accession>
<organism evidence="3">
    <name type="scientific">Cacopsylla melanoneura</name>
    <dbReference type="NCBI Taxonomy" id="428564"/>
    <lineage>
        <taxon>Eukaryota</taxon>
        <taxon>Metazoa</taxon>
        <taxon>Ecdysozoa</taxon>
        <taxon>Arthropoda</taxon>
        <taxon>Hexapoda</taxon>
        <taxon>Insecta</taxon>
        <taxon>Pterygota</taxon>
        <taxon>Neoptera</taxon>
        <taxon>Paraneoptera</taxon>
        <taxon>Hemiptera</taxon>
        <taxon>Sternorrhyncha</taxon>
        <taxon>Psylloidea</taxon>
        <taxon>Psyllidae</taxon>
        <taxon>Psyllinae</taxon>
        <taxon>Cacopsylla</taxon>
    </lineage>
</organism>
<feature type="chain" id="PRO_5034400438" evidence="2">
    <location>
        <begin position="25"/>
        <end position="221"/>
    </location>
</feature>
<feature type="compositionally biased region" description="Polar residues" evidence="1">
    <location>
        <begin position="102"/>
        <end position="111"/>
    </location>
</feature>
<evidence type="ECO:0000256" key="2">
    <source>
        <dbReference type="SAM" id="SignalP"/>
    </source>
</evidence>
<feature type="compositionally biased region" description="Basic and acidic residues" evidence="1">
    <location>
        <begin position="67"/>
        <end position="78"/>
    </location>
</feature>
<feature type="region of interest" description="Disordered" evidence="1">
    <location>
        <begin position="160"/>
        <end position="221"/>
    </location>
</feature>
<feature type="region of interest" description="Disordered" evidence="1">
    <location>
        <begin position="67"/>
        <end position="111"/>
    </location>
</feature>
<dbReference type="EMBL" id="HBUF01091422">
    <property type="protein sequence ID" value="CAG6635794.1"/>
    <property type="molecule type" value="Transcribed_RNA"/>
</dbReference>
<dbReference type="AlphaFoldDB" id="A0A8D8VW27"/>
<evidence type="ECO:0000256" key="1">
    <source>
        <dbReference type="SAM" id="MobiDB-lite"/>
    </source>
</evidence>
<protein>
    <submittedName>
        <fullName evidence="3">Uncharacterized protein</fullName>
    </submittedName>
</protein>